<keyword evidence="3" id="KW-1185">Reference proteome</keyword>
<dbReference type="AlphaFoldDB" id="A0A4Y7SR65"/>
<comment type="caution">
    <text evidence="2">The sequence shown here is derived from an EMBL/GenBank/DDBJ whole genome shotgun (WGS) entry which is preliminary data.</text>
</comment>
<sequence length="164" mass="18252">MQGLRFMEYVPSKDNDHANHTCRDLKCVQPSVRVHPGDNCIAEETSSIVNCSPNRSSICRESGTRLNRVHEADGAPPRFFERQAIPYLRWIESNRSDRGERSDPDAQIGGSHLSGDTAEGDLDFGHASHWIPCFVESVVPAYAVTALHEHSTASQPPNLEEEQN</sequence>
<proteinExistence type="predicted"/>
<reference evidence="2 3" key="1">
    <citation type="journal article" date="2019" name="Nat. Ecol. Evol.">
        <title>Megaphylogeny resolves global patterns of mushroom evolution.</title>
        <authorList>
            <person name="Varga T."/>
            <person name="Krizsan K."/>
            <person name="Foldi C."/>
            <person name="Dima B."/>
            <person name="Sanchez-Garcia M."/>
            <person name="Sanchez-Ramirez S."/>
            <person name="Szollosi G.J."/>
            <person name="Szarkandi J.G."/>
            <person name="Papp V."/>
            <person name="Albert L."/>
            <person name="Andreopoulos W."/>
            <person name="Angelini C."/>
            <person name="Antonin V."/>
            <person name="Barry K.W."/>
            <person name="Bougher N.L."/>
            <person name="Buchanan P."/>
            <person name="Buyck B."/>
            <person name="Bense V."/>
            <person name="Catcheside P."/>
            <person name="Chovatia M."/>
            <person name="Cooper J."/>
            <person name="Damon W."/>
            <person name="Desjardin D."/>
            <person name="Finy P."/>
            <person name="Geml J."/>
            <person name="Haridas S."/>
            <person name="Hughes K."/>
            <person name="Justo A."/>
            <person name="Karasinski D."/>
            <person name="Kautmanova I."/>
            <person name="Kiss B."/>
            <person name="Kocsube S."/>
            <person name="Kotiranta H."/>
            <person name="LaButti K.M."/>
            <person name="Lechner B.E."/>
            <person name="Liimatainen K."/>
            <person name="Lipzen A."/>
            <person name="Lukacs Z."/>
            <person name="Mihaltcheva S."/>
            <person name="Morgado L.N."/>
            <person name="Niskanen T."/>
            <person name="Noordeloos M.E."/>
            <person name="Ohm R.A."/>
            <person name="Ortiz-Santana B."/>
            <person name="Ovrebo C."/>
            <person name="Racz N."/>
            <person name="Riley R."/>
            <person name="Savchenko A."/>
            <person name="Shiryaev A."/>
            <person name="Soop K."/>
            <person name="Spirin V."/>
            <person name="Szebenyi C."/>
            <person name="Tomsovsky M."/>
            <person name="Tulloss R.E."/>
            <person name="Uehling J."/>
            <person name="Grigoriev I.V."/>
            <person name="Vagvolgyi C."/>
            <person name="Papp T."/>
            <person name="Martin F.M."/>
            <person name="Miettinen O."/>
            <person name="Hibbett D.S."/>
            <person name="Nagy L.G."/>
        </authorList>
    </citation>
    <scope>NUCLEOTIDE SEQUENCE [LARGE SCALE GENOMIC DNA]</scope>
    <source>
        <strain evidence="2 3">FP101781</strain>
    </source>
</reference>
<dbReference type="EMBL" id="QPFP01000068">
    <property type="protein sequence ID" value="TEB24350.1"/>
    <property type="molecule type" value="Genomic_DNA"/>
</dbReference>
<organism evidence="2 3">
    <name type="scientific">Coprinellus micaceus</name>
    <name type="common">Glistening ink-cap mushroom</name>
    <name type="synonym">Coprinus micaceus</name>
    <dbReference type="NCBI Taxonomy" id="71717"/>
    <lineage>
        <taxon>Eukaryota</taxon>
        <taxon>Fungi</taxon>
        <taxon>Dikarya</taxon>
        <taxon>Basidiomycota</taxon>
        <taxon>Agaricomycotina</taxon>
        <taxon>Agaricomycetes</taxon>
        <taxon>Agaricomycetidae</taxon>
        <taxon>Agaricales</taxon>
        <taxon>Agaricineae</taxon>
        <taxon>Psathyrellaceae</taxon>
        <taxon>Coprinellus</taxon>
    </lineage>
</organism>
<accession>A0A4Y7SR65</accession>
<protein>
    <submittedName>
        <fullName evidence="2">Uncharacterized protein</fullName>
    </submittedName>
</protein>
<evidence type="ECO:0000313" key="2">
    <source>
        <dbReference type="EMBL" id="TEB24350.1"/>
    </source>
</evidence>
<feature type="region of interest" description="Disordered" evidence="1">
    <location>
        <begin position="95"/>
        <end position="114"/>
    </location>
</feature>
<gene>
    <name evidence="2" type="ORF">FA13DRAFT_1739385</name>
</gene>
<name>A0A4Y7SR65_COPMI</name>
<evidence type="ECO:0000313" key="3">
    <source>
        <dbReference type="Proteomes" id="UP000298030"/>
    </source>
</evidence>
<dbReference type="Proteomes" id="UP000298030">
    <property type="component" value="Unassembled WGS sequence"/>
</dbReference>
<evidence type="ECO:0000256" key="1">
    <source>
        <dbReference type="SAM" id="MobiDB-lite"/>
    </source>
</evidence>
<feature type="compositionally biased region" description="Basic and acidic residues" evidence="1">
    <location>
        <begin position="95"/>
        <end position="104"/>
    </location>
</feature>